<dbReference type="Proteomes" id="UP000035489">
    <property type="component" value="Unassembled WGS sequence"/>
</dbReference>
<evidence type="ECO:0000313" key="2">
    <source>
        <dbReference type="Proteomes" id="UP000035489"/>
    </source>
</evidence>
<dbReference type="EMBL" id="LCYG01000055">
    <property type="protein sequence ID" value="KLK91430.1"/>
    <property type="molecule type" value="Genomic_DNA"/>
</dbReference>
<protein>
    <recommendedName>
        <fullName evidence="3">Minor tail protein</fullName>
    </recommendedName>
</protein>
<dbReference type="STRING" id="1225564.AA309_20260"/>
<name>A0A0H1R883_9HYPH</name>
<evidence type="ECO:0000313" key="1">
    <source>
        <dbReference type="EMBL" id="KLK91430.1"/>
    </source>
</evidence>
<dbReference type="PATRIC" id="fig|1225564.3.peg.5368"/>
<evidence type="ECO:0008006" key="3">
    <source>
        <dbReference type="Google" id="ProtNLM"/>
    </source>
</evidence>
<keyword evidence="2" id="KW-1185">Reference proteome</keyword>
<comment type="caution">
    <text evidence="1">The sequence shown here is derived from an EMBL/GenBank/DDBJ whole genome shotgun (WGS) entry which is preliminary data.</text>
</comment>
<sequence>MVAYRTAGAWGAGLGRNLTAAEVDGNFWELVQEIADIAANAPAGVGIANITQLGTLVTFHLSDSTTRQVTLPTSRLTWRGSWAAGTLYNVNDYFRVSGVGVYVVKTQHTAAAAPFVVTPSVELMMPDLLEAAAPVVNQTAAFGLSQTLAGRYIRYNSATDLNLDILADANMTVEIGAEFNFRQVGAGQVGFVPATGVTLNGMEGFNNRTRAPGSVATLKKVAANEWDLFGSLEEIV</sequence>
<gene>
    <name evidence="1" type="ORF">AA309_20260</name>
</gene>
<reference evidence="1 2" key="1">
    <citation type="submission" date="2015-05" db="EMBL/GenBank/DDBJ databases">
        <title>Draft genome sequence of Microvirga vignae strain BR3299, a novel nitrogen fixing bacteria isolated from Brazil semi-aired region.</title>
        <authorList>
            <person name="Zilli J.E."/>
            <person name="Passos S.R."/>
            <person name="Leite J."/>
            <person name="Baldani J.I."/>
            <person name="Xavier G.R."/>
            <person name="Rumjaneck N.G."/>
            <person name="Simoes-Araujo J.L."/>
        </authorList>
    </citation>
    <scope>NUCLEOTIDE SEQUENCE [LARGE SCALE GENOMIC DNA]</scope>
    <source>
        <strain evidence="1 2">BR3299</strain>
    </source>
</reference>
<dbReference type="AlphaFoldDB" id="A0A0H1R883"/>
<dbReference type="RefSeq" id="WP_047190829.1">
    <property type="nucleotide sequence ID" value="NZ_LCYG01000055.1"/>
</dbReference>
<dbReference type="OrthoDB" id="8079483at2"/>
<accession>A0A0H1R883</accession>
<organism evidence="1 2">
    <name type="scientific">Microvirga vignae</name>
    <dbReference type="NCBI Taxonomy" id="1225564"/>
    <lineage>
        <taxon>Bacteria</taxon>
        <taxon>Pseudomonadati</taxon>
        <taxon>Pseudomonadota</taxon>
        <taxon>Alphaproteobacteria</taxon>
        <taxon>Hyphomicrobiales</taxon>
        <taxon>Methylobacteriaceae</taxon>
        <taxon>Microvirga</taxon>
    </lineage>
</organism>
<proteinExistence type="predicted"/>